<dbReference type="Proteomes" id="UP000005277">
    <property type="component" value="Unassembled WGS sequence"/>
</dbReference>
<sequence length="48" mass="5591">MSKDNIVLISGYEMPKNFECVYEFTKAKSTLQGGTHKNKYEKLYTIKN</sequence>
<evidence type="ECO:0000313" key="1">
    <source>
        <dbReference type="EMBL" id="EGC83388.1"/>
    </source>
</evidence>
<organism evidence="1 2">
    <name type="scientific">Anaerococcus hydrogenalis ACS-025-V-Sch4</name>
    <dbReference type="NCBI Taxonomy" id="879306"/>
    <lineage>
        <taxon>Bacteria</taxon>
        <taxon>Bacillati</taxon>
        <taxon>Bacillota</taxon>
        <taxon>Tissierellia</taxon>
        <taxon>Tissierellales</taxon>
        <taxon>Peptoniphilaceae</taxon>
        <taxon>Anaerococcus</taxon>
    </lineage>
</organism>
<name>F0H2C3_9FIRM</name>
<dbReference type="EMBL" id="AEXN01000033">
    <property type="protein sequence ID" value="EGC83388.1"/>
    <property type="molecule type" value="Genomic_DNA"/>
</dbReference>
<keyword evidence="2" id="KW-1185">Reference proteome</keyword>
<dbReference type="AlphaFoldDB" id="F0H2C3"/>
<reference evidence="1 2" key="1">
    <citation type="submission" date="2011-01" db="EMBL/GenBank/DDBJ databases">
        <authorList>
            <person name="Durkin A.S."/>
            <person name="Madupu R."/>
            <person name="Torralba M."/>
            <person name="Gillis M."/>
            <person name="Methe B."/>
            <person name="Sutton G."/>
            <person name="Nelson K.E."/>
        </authorList>
    </citation>
    <scope>NUCLEOTIDE SEQUENCE [LARGE SCALE GENOMIC DNA]</scope>
    <source>
        <strain evidence="1 2">ACS-025-V-Sch4</strain>
    </source>
</reference>
<comment type="caution">
    <text evidence="1">The sequence shown here is derived from an EMBL/GenBank/DDBJ whole genome shotgun (WGS) entry which is preliminary data.</text>
</comment>
<proteinExistence type="predicted"/>
<gene>
    <name evidence="1" type="ORF">HMPREF9246_0284</name>
</gene>
<evidence type="ECO:0000313" key="2">
    <source>
        <dbReference type="Proteomes" id="UP000005277"/>
    </source>
</evidence>
<accession>F0H2C3</accession>
<protein>
    <submittedName>
        <fullName evidence="1">Conserved domain protein</fullName>
    </submittedName>
</protein>